<proteinExistence type="predicted"/>
<reference evidence="2" key="1">
    <citation type="journal article" date="2020" name="Stud. Mycol.">
        <title>101 Dothideomycetes genomes: a test case for predicting lifestyles and emergence of pathogens.</title>
        <authorList>
            <person name="Haridas S."/>
            <person name="Albert R."/>
            <person name="Binder M."/>
            <person name="Bloem J."/>
            <person name="Labutti K."/>
            <person name="Salamov A."/>
            <person name="Andreopoulos B."/>
            <person name="Baker S."/>
            <person name="Barry K."/>
            <person name="Bills G."/>
            <person name="Bluhm B."/>
            <person name="Cannon C."/>
            <person name="Castanera R."/>
            <person name="Culley D."/>
            <person name="Daum C."/>
            <person name="Ezra D."/>
            <person name="Gonzalez J."/>
            <person name="Henrissat B."/>
            <person name="Kuo A."/>
            <person name="Liang C."/>
            <person name="Lipzen A."/>
            <person name="Lutzoni F."/>
            <person name="Magnuson J."/>
            <person name="Mondo S."/>
            <person name="Nolan M."/>
            <person name="Ohm R."/>
            <person name="Pangilinan J."/>
            <person name="Park H.-J."/>
            <person name="Ramirez L."/>
            <person name="Alfaro M."/>
            <person name="Sun H."/>
            <person name="Tritt A."/>
            <person name="Yoshinaga Y."/>
            <person name="Zwiers L.-H."/>
            <person name="Turgeon B."/>
            <person name="Goodwin S."/>
            <person name="Spatafora J."/>
            <person name="Crous P."/>
            <person name="Grigoriev I."/>
        </authorList>
    </citation>
    <scope>NUCLEOTIDE SEQUENCE</scope>
    <source>
        <strain evidence="2">CBS 480.64</strain>
    </source>
</reference>
<dbReference type="OrthoDB" id="10598231at2759"/>
<evidence type="ECO:0000313" key="3">
    <source>
        <dbReference type="Proteomes" id="UP000799421"/>
    </source>
</evidence>
<feature type="region of interest" description="Disordered" evidence="1">
    <location>
        <begin position="1"/>
        <end position="33"/>
    </location>
</feature>
<dbReference type="EMBL" id="MU005966">
    <property type="protein sequence ID" value="KAF2862370.1"/>
    <property type="molecule type" value="Genomic_DNA"/>
</dbReference>
<feature type="compositionally biased region" description="Low complexity" evidence="1">
    <location>
        <begin position="16"/>
        <end position="33"/>
    </location>
</feature>
<protein>
    <submittedName>
        <fullName evidence="2">Uncharacterized protein</fullName>
    </submittedName>
</protein>
<evidence type="ECO:0000313" key="2">
    <source>
        <dbReference type="EMBL" id="KAF2862370.1"/>
    </source>
</evidence>
<dbReference type="Proteomes" id="UP000799421">
    <property type="component" value="Unassembled WGS sequence"/>
</dbReference>
<keyword evidence="3" id="KW-1185">Reference proteome</keyword>
<organism evidence="2 3">
    <name type="scientific">Piedraia hortae CBS 480.64</name>
    <dbReference type="NCBI Taxonomy" id="1314780"/>
    <lineage>
        <taxon>Eukaryota</taxon>
        <taxon>Fungi</taxon>
        <taxon>Dikarya</taxon>
        <taxon>Ascomycota</taxon>
        <taxon>Pezizomycotina</taxon>
        <taxon>Dothideomycetes</taxon>
        <taxon>Dothideomycetidae</taxon>
        <taxon>Capnodiales</taxon>
        <taxon>Piedraiaceae</taxon>
        <taxon>Piedraia</taxon>
    </lineage>
</organism>
<gene>
    <name evidence="2" type="ORF">K470DRAFT_9252</name>
</gene>
<dbReference type="AlphaFoldDB" id="A0A6A7C4I7"/>
<evidence type="ECO:0000256" key="1">
    <source>
        <dbReference type="SAM" id="MobiDB-lite"/>
    </source>
</evidence>
<name>A0A6A7C4I7_9PEZI</name>
<accession>A0A6A7C4I7</accession>
<sequence>MPRSPSPFETIPPPQALSRSALSSPAPSPPESQLLSLSLRHKHTYAPNDDTEDVYTCTYGVRMPRASVDLLSPLVAGLTGGASVVNADARVCHTVGLWTVGTSAVYRCCFVQPVLSSSTECIPVAKYFDAEMATHRLCEELGAVACTVVKHNYKVQVSGRLTPYVTDNIETTCGWSFVNVSKSRFVFICTDDDGSHVATMTRESAAMLRSHAPDSIAYVSDVKTSAYKVTARPAAAHCGKEANKNTCMLLYADWSFKSTGKPDAMYVIGAGFRQALLSIASSRSWPLFVKSLVVL</sequence>